<evidence type="ECO:0000313" key="2">
    <source>
        <dbReference type="EMBL" id="KAK0646821.1"/>
    </source>
</evidence>
<keyword evidence="3" id="KW-1185">Reference proteome</keyword>
<name>A0AA40CPS1_9PEZI</name>
<feature type="chain" id="PRO_5041253463" evidence="1">
    <location>
        <begin position="23"/>
        <end position="217"/>
    </location>
</feature>
<evidence type="ECO:0000313" key="3">
    <source>
        <dbReference type="Proteomes" id="UP001174936"/>
    </source>
</evidence>
<keyword evidence="1" id="KW-0732">Signal</keyword>
<reference evidence="2" key="1">
    <citation type="submission" date="2023-06" db="EMBL/GenBank/DDBJ databases">
        <title>Genome-scale phylogeny and comparative genomics of the fungal order Sordariales.</title>
        <authorList>
            <consortium name="Lawrence Berkeley National Laboratory"/>
            <person name="Hensen N."/>
            <person name="Bonometti L."/>
            <person name="Westerberg I."/>
            <person name="Brannstrom I.O."/>
            <person name="Guillou S."/>
            <person name="Cros-Aarteil S."/>
            <person name="Calhoun S."/>
            <person name="Haridas S."/>
            <person name="Kuo A."/>
            <person name="Mondo S."/>
            <person name="Pangilinan J."/>
            <person name="Riley R."/>
            <person name="Labutti K."/>
            <person name="Andreopoulos B."/>
            <person name="Lipzen A."/>
            <person name="Chen C."/>
            <person name="Yanf M."/>
            <person name="Daum C."/>
            <person name="Ng V."/>
            <person name="Clum A."/>
            <person name="Steindorff A."/>
            <person name="Ohm R."/>
            <person name="Martin F."/>
            <person name="Silar P."/>
            <person name="Natvig D."/>
            <person name="Lalanne C."/>
            <person name="Gautier V."/>
            <person name="Ament-Velasquez S.L."/>
            <person name="Kruys A."/>
            <person name="Hutchinson M.I."/>
            <person name="Powell A.J."/>
            <person name="Barry K."/>
            <person name="Miller A.N."/>
            <person name="Grigoriev I.V."/>
            <person name="Debuchy R."/>
            <person name="Gladieux P."/>
            <person name="Thoren M.H."/>
            <person name="Johannesson H."/>
        </authorList>
    </citation>
    <scope>NUCLEOTIDE SEQUENCE</scope>
    <source>
        <strain evidence="2">SMH2532-1</strain>
    </source>
</reference>
<comment type="caution">
    <text evidence="2">The sequence shown here is derived from an EMBL/GenBank/DDBJ whole genome shotgun (WGS) entry which is preliminary data.</text>
</comment>
<protein>
    <submittedName>
        <fullName evidence="2">Uncharacterized protein</fullName>
    </submittedName>
</protein>
<organism evidence="2 3">
    <name type="scientific">Cercophora newfieldiana</name>
    <dbReference type="NCBI Taxonomy" id="92897"/>
    <lineage>
        <taxon>Eukaryota</taxon>
        <taxon>Fungi</taxon>
        <taxon>Dikarya</taxon>
        <taxon>Ascomycota</taxon>
        <taxon>Pezizomycotina</taxon>
        <taxon>Sordariomycetes</taxon>
        <taxon>Sordariomycetidae</taxon>
        <taxon>Sordariales</taxon>
        <taxon>Lasiosphaeriaceae</taxon>
        <taxon>Cercophora</taxon>
    </lineage>
</organism>
<gene>
    <name evidence="2" type="ORF">B0T16DRAFT_511323</name>
</gene>
<dbReference type="Proteomes" id="UP001174936">
    <property type="component" value="Unassembled WGS sequence"/>
</dbReference>
<dbReference type="AlphaFoldDB" id="A0AA40CPS1"/>
<feature type="signal peptide" evidence="1">
    <location>
        <begin position="1"/>
        <end position="22"/>
    </location>
</feature>
<sequence>MLSALPLSAALPLFLLLPLTSAQQARCQYYPLRNFADLFIEAQTFGELDPSFLFSPNYTFLQNGKPTTPAASTLSTPLPIDLEITLIDQANCAVYTELIIADAKSPRVIGAQIQFAAEESDAGGVALQATRVEIVKASASVPVPGISTNWQFNASAALGHVRGEDWEAIAQTERTAREGLVGAAEAFLEWVGEGRAVDGVPFGVPCSRLEGEWRGGS</sequence>
<proteinExistence type="predicted"/>
<dbReference type="EMBL" id="JAULSV010000004">
    <property type="protein sequence ID" value="KAK0646821.1"/>
    <property type="molecule type" value="Genomic_DNA"/>
</dbReference>
<evidence type="ECO:0000256" key="1">
    <source>
        <dbReference type="SAM" id="SignalP"/>
    </source>
</evidence>
<accession>A0AA40CPS1</accession>